<gene>
    <name evidence="1" type="ORF">V6N11_079142</name>
</gene>
<proteinExistence type="predicted"/>
<keyword evidence="2" id="KW-1185">Reference proteome</keyword>
<organism evidence="1 2">
    <name type="scientific">Hibiscus sabdariffa</name>
    <name type="common">roselle</name>
    <dbReference type="NCBI Taxonomy" id="183260"/>
    <lineage>
        <taxon>Eukaryota</taxon>
        <taxon>Viridiplantae</taxon>
        <taxon>Streptophyta</taxon>
        <taxon>Embryophyta</taxon>
        <taxon>Tracheophyta</taxon>
        <taxon>Spermatophyta</taxon>
        <taxon>Magnoliopsida</taxon>
        <taxon>eudicotyledons</taxon>
        <taxon>Gunneridae</taxon>
        <taxon>Pentapetalae</taxon>
        <taxon>rosids</taxon>
        <taxon>malvids</taxon>
        <taxon>Malvales</taxon>
        <taxon>Malvaceae</taxon>
        <taxon>Malvoideae</taxon>
        <taxon>Hibiscus</taxon>
    </lineage>
</organism>
<sequence length="111" mass="12393">MELDCVGRDAADIDLIVTCCYQVAGAMACLEAIQMIRDEGKIFPTTLVHIAYWIRCAWTLDFQHVRCSRNTVADAMAKLADVHSFEVVWFTTAPINIVELLQTDMSGLVPD</sequence>
<reference evidence="1 2" key="1">
    <citation type="journal article" date="2024" name="G3 (Bethesda)">
        <title>Genome assembly of Hibiscus sabdariffa L. provides insights into metabolisms of medicinal natural products.</title>
        <authorList>
            <person name="Kim T."/>
        </authorList>
    </citation>
    <scope>NUCLEOTIDE SEQUENCE [LARGE SCALE GENOMIC DNA]</scope>
    <source>
        <strain evidence="1">TK-2024</strain>
        <tissue evidence="1">Old leaves</tissue>
    </source>
</reference>
<accession>A0ABR2RUJ7</accession>
<comment type="caution">
    <text evidence="1">The sequence shown here is derived from an EMBL/GenBank/DDBJ whole genome shotgun (WGS) entry which is preliminary data.</text>
</comment>
<evidence type="ECO:0008006" key="3">
    <source>
        <dbReference type="Google" id="ProtNLM"/>
    </source>
</evidence>
<evidence type="ECO:0000313" key="2">
    <source>
        <dbReference type="Proteomes" id="UP001396334"/>
    </source>
</evidence>
<dbReference type="EMBL" id="JBBPBN010000020">
    <property type="protein sequence ID" value="KAK9016647.1"/>
    <property type="molecule type" value="Genomic_DNA"/>
</dbReference>
<dbReference type="Proteomes" id="UP001396334">
    <property type="component" value="Unassembled WGS sequence"/>
</dbReference>
<name>A0ABR2RUJ7_9ROSI</name>
<evidence type="ECO:0000313" key="1">
    <source>
        <dbReference type="EMBL" id="KAK9016647.1"/>
    </source>
</evidence>
<protein>
    <recommendedName>
        <fullName evidence="3">RNase H type-1 domain-containing protein</fullName>
    </recommendedName>
</protein>